<evidence type="ECO:0000313" key="2">
    <source>
        <dbReference type="EMBL" id="KLU90420.1"/>
    </source>
</evidence>
<evidence type="ECO:0000313" key="3">
    <source>
        <dbReference type="EnsemblFungi" id="MAPG_10274T0"/>
    </source>
</evidence>
<feature type="compositionally biased region" description="Pro residues" evidence="1">
    <location>
        <begin position="195"/>
        <end position="208"/>
    </location>
</feature>
<keyword evidence="4" id="KW-1185">Reference proteome</keyword>
<organism evidence="3 4">
    <name type="scientific">Magnaporthiopsis poae (strain ATCC 64411 / 73-15)</name>
    <name type="common">Kentucky bluegrass fungus</name>
    <name type="synonym">Magnaporthe poae</name>
    <dbReference type="NCBI Taxonomy" id="644358"/>
    <lineage>
        <taxon>Eukaryota</taxon>
        <taxon>Fungi</taxon>
        <taxon>Dikarya</taxon>
        <taxon>Ascomycota</taxon>
        <taxon>Pezizomycotina</taxon>
        <taxon>Sordariomycetes</taxon>
        <taxon>Sordariomycetidae</taxon>
        <taxon>Magnaporthales</taxon>
        <taxon>Magnaporthaceae</taxon>
        <taxon>Magnaporthiopsis</taxon>
    </lineage>
</organism>
<feature type="compositionally biased region" description="Polar residues" evidence="1">
    <location>
        <begin position="447"/>
        <end position="456"/>
    </location>
</feature>
<reference evidence="2" key="3">
    <citation type="submission" date="2011-03" db="EMBL/GenBank/DDBJ databases">
        <title>Annotation of Magnaporthe poae ATCC 64411.</title>
        <authorList>
            <person name="Ma L.-J."/>
            <person name="Dead R."/>
            <person name="Young S.K."/>
            <person name="Zeng Q."/>
            <person name="Gargeya S."/>
            <person name="Fitzgerald M."/>
            <person name="Haas B."/>
            <person name="Abouelleil A."/>
            <person name="Alvarado L."/>
            <person name="Arachchi H.M."/>
            <person name="Berlin A."/>
            <person name="Brown A."/>
            <person name="Chapman S.B."/>
            <person name="Chen Z."/>
            <person name="Dunbar C."/>
            <person name="Freedman E."/>
            <person name="Gearin G."/>
            <person name="Gellesch M."/>
            <person name="Goldberg J."/>
            <person name="Griggs A."/>
            <person name="Gujja S."/>
            <person name="Heiman D."/>
            <person name="Howarth C."/>
            <person name="Larson L."/>
            <person name="Lui A."/>
            <person name="MacDonald P.J.P."/>
            <person name="Mehta T."/>
            <person name="Montmayeur A."/>
            <person name="Murphy C."/>
            <person name="Neiman D."/>
            <person name="Pearson M."/>
            <person name="Priest M."/>
            <person name="Roberts A."/>
            <person name="Saif S."/>
            <person name="Shea T."/>
            <person name="Shenoy N."/>
            <person name="Sisk P."/>
            <person name="Stolte C."/>
            <person name="Sykes S."/>
            <person name="Yandava C."/>
            <person name="Wortman J."/>
            <person name="Nusbaum C."/>
            <person name="Birren B."/>
        </authorList>
    </citation>
    <scope>NUCLEOTIDE SEQUENCE</scope>
    <source>
        <strain evidence="2">ATCC 64411</strain>
    </source>
</reference>
<dbReference type="EMBL" id="ADBL01002296">
    <property type="status" value="NOT_ANNOTATED_CDS"/>
    <property type="molecule type" value="Genomic_DNA"/>
</dbReference>
<dbReference type="EMBL" id="GL876975">
    <property type="protein sequence ID" value="KLU90420.1"/>
    <property type="molecule type" value="Genomic_DNA"/>
</dbReference>
<reference evidence="3" key="4">
    <citation type="journal article" date="2015" name="G3 (Bethesda)">
        <title>Genome sequences of three phytopathogenic species of the Magnaporthaceae family of fungi.</title>
        <authorList>
            <person name="Okagaki L.H."/>
            <person name="Nunes C.C."/>
            <person name="Sailsbery J."/>
            <person name="Clay B."/>
            <person name="Brown D."/>
            <person name="John T."/>
            <person name="Oh Y."/>
            <person name="Young N."/>
            <person name="Fitzgerald M."/>
            <person name="Haas B.J."/>
            <person name="Zeng Q."/>
            <person name="Young S."/>
            <person name="Adiconis X."/>
            <person name="Fan L."/>
            <person name="Levin J.Z."/>
            <person name="Mitchell T.K."/>
            <person name="Okubara P.A."/>
            <person name="Farman M.L."/>
            <person name="Kohn L.M."/>
            <person name="Birren B."/>
            <person name="Ma L.-J."/>
            <person name="Dean R.A."/>
        </authorList>
    </citation>
    <scope>NUCLEOTIDE SEQUENCE</scope>
    <source>
        <strain evidence="3">ATCC 64411 / 73-15</strain>
    </source>
</reference>
<evidence type="ECO:0000256" key="1">
    <source>
        <dbReference type="SAM" id="MobiDB-lite"/>
    </source>
</evidence>
<feature type="compositionally biased region" description="Basic and acidic residues" evidence="1">
    <location>
        <begin position="414"/>
        <end position="423"/>
    </location>
</feature>
<feature type="region of interest" description="Disordered" evidence="1">
    <location>
        <begin position="403"/>
        <end position="456"/>
    </location>
</feature>
<feature type="region of interest" description="Disordered" evidence="1">
    <location>
        <begin position="188"/>
        <end position="211"/>
    </location>
</feature>
<accession>A0A0C4EC60</accession>
<proteinExistence type="predicted"/>
<feature type="compositionally biased region" description="Polar residues" evidence="1">
    <location>
        <begin position="426"/>
        <end position="435"/>
    </location>
</feature>
<gene>
    <name evidence="2" type="ORF">MAPG_10274</name>
</gene>
<dbReference type="VEuPathDB" id="FungiDB:MAPG_10274"/>
<dbReference type="AlphaFoldDB" id="A0A0C4EC60"/>
<dbReference type="Proteomes" id="UP000011715">
    <property type="component" value="Unassembled WGS sequence"/>
</dbReference>
<reference evidence="2" key="1">
    <citation type="submission" date="2010-05" db="EMBL/GenBank/DDBJ databases">
        <title>The Genome Sequence of Magnaporthe poae strain ATCC 64411.</title>
        <authorList>
            <consortium name="The Broad Institute Genome Sequencing Platform"/>
            <consortium name="Broad Institute Genome Sequencing Center for Infectious Disease"/>
            <person name="Ma L.-J."/>
            <person name="Dead R."/>
            <person name="Young S."/>
            <person name="Zeng Q."/>
            <person name="Koehrsen M."/>
            <person name="Alvarado L."/>
            <person name="Berlin A."/>
            <person name="Chapman S.B."/>
            <person name="Chen Z."/>
            <person name="Freedman E."/>
            <person name="Gellesch M."/>
            <person name="Goldberg J."/>
            <person name="Griggs A."/>
            <person name="Gujja S."/>
            <person name="Heilman E.R."/>
            <person name="Heiman D."/>
            <person name="Hepburn T."/>
            <person name="Howarth C."/>
            <person name="Jen D."/>
            <person name="Larson L."/>
            <person name="Mehta T."/>
            <person name="Neiman D."/>
            <person name="Pearson M."/>
            <person name="Roberts A."/>
            <person name="Saif S."/>
            <person name="Shea T."/>
            <person name="Shenoy N."/>
            <person name="Sisk P."/>
            <person name="Stolte C."/>
            <person name="Sykes S."/>
            <person name="Walk T."/>
            <person name="White J."/>
            <person name="Yandava C."/>
            <person name="Haas B."/>
            <person name="Nusbaum C."/>
            <person name="Birren B."/>
        </authorList>
    </citation>
    <scope>NUCLEOTIDE SEQUENCE</scope>
    <source>
        <strain evidence="2">ATCC 64411</strain>
    </source>
</reference>
<reference evidence="3" key="5">
    <citation type="submission" date="2015-06" db="UniProtKB">
        <authorList>
            <consortium name="EnsemblFungi"/>
        </authorList>
    </citation>
    <scope>IDENTIFICATION</scope>
    <source>
        <strain evidence="3">ATCC 64411</strain>
    </source>
</reference>
<reference evidence="4" key="2">
    <citation type="submission" date="2010-05" db="EMBL/GenBank/DDBJ databases">
        <title>The genome sequence of Magnaporthe poae strain ATCC 64411.</title>
        <authorList>
            <person name="Ma L.-J."/>
            <person name="Dead R."/>
            <person name="Young S."/>
            <person name="Zeng Q."/>
            <person name="Koehrsen M."/>
            <person name="Alvarado L."/>
            <person name="Berlin A."/>
            <person name="Chapman S.B."/>
            <person name="Chen Z."/>
            <person name="Freedman E."/>
            <person name="Gellesch M."/>
            <person name="Goldberg J."/>
            <person name="Griggs A."/>
            <person name="Gujja S."/>
            <person name="Heilman E.R."/>
            <person name="Heiman D."/>
            <person name="Hepburn T."/>
            <person name="Howarth C."/>
            <person name="Jen D."/>
            <person name="Larson L."/>
            <person name="Mehta T."/>
            <person name="Neiman D."/>
            <person name="Pearson M."/>
            <person name="Roberts A."/>
            <person name="Saif S."/>
            <person name="Shea T."/>
            <person name="Shenoy N."/>
            <person name="Sisk P."/>
            <person name="Stolte C."/>
            <person name="Sykes S."/>
            <person name="Walk T."/>
            <person name="White J."/>
            <person name="Yandava C."/>
            <person name="Haas B."/>
            <person name="Nusbaum C."/>
            <person name="Birren B."/>
        </authorList>
    </citation>
    <scope>NUCLEOTIDE SEQUENCE [LARGE SCALE GENOMIC DNA]</scope>
    <source>
        <strain evidence="4">ATCC 64411 / 73-15</strain>
    </source>
</reference>
<protein>
    <submittedName>
        <fullName evidence="2 3">Uncharacterized protein</fullName>
    </submittedName>
</protein>
<dbReference type="EnsemblFungi" id="MAPG_10274T0">
    <property type="protein sequence ID" value="MAPG_10274T0"/>
    <property type="gene ID" value="MAPG_10274"/>
</dbReference>
<sequence>MPHSIADGGPCNAQSFVASRSSPSNFGTLDGGLFRPAWAQAMAHASGRAAFRETVSWDRAAGAACFPLGTLNPEWQAPGARVGRHLNANQQEVPNALGAPIKTATSICLLAIHRRRSAVPGSRGPNTRPHPPGSITFPNSQLSSCHALFWFPSLPAPVLVQSGTLRLVHRCPLQQPLPMVQSRDLFSPRTAAANSPPPMPTHTPPTSAPRPSILLQRQHKLFSTEDTTFRRYGQASGVEAEGRDDVEGGHALVPPPLAATACARGRFRGVVGFLATRHAETASPYKVPKYVLVSNEVLPRGLEATCVTANLGGYPWTGGFHDRQPLLPTLSAINTWNGPVRIRPWAEGQPHPFPRLTAPTAATSITSAEMGQGKASVSMWLEYLWNDPNRIKTGRYLHARSRARREWQSNGAPRDTKEKKPPLLEKTNSISNKTGSAMWDAAPRTPVTGNRETSTVEIQQIKSWAHNSRSATKLNRSEGDDACRKQRVDGYAAFILKKI</sequence>
<evidence type="ECO:0000313" key="4">
    <source>
        <dbReference type="Proteomes" id="UP000011715"/>
    </source>
</evidence>
<name>A0A0C4EC60_MAGP6</name>